<sequence>MNVSSSITTLTGERLTDIRDLIQWIDIDWNKVEEHVNSLAIQNYKSS</sequence>
<reference evidence="1" key="1">
    <citation type="submission" date="2020-06" db="EMBL/GenBank/DDBJ databases">
        <title>Unique genomic features of the anaerobic methanotrophic archaea.</title>
        <authorList>
            <person name="Chadwick G.L."/>
            <person name="Skennerton C.T."/>
            <person name="Laso-Perez R."/>
            <person name="Leu A.O."/>
            <person name="Speth D.R."/>
            <person name="Yu H."/>
            <person name="Morgan-Lang C."/>
            <person name="Hatzenpichler R."/>
            <person name="Goudeau D."/>
            <person name="Malmstrom R."/>
            <person name="Brazelton W.J."/>
            <person name="Woyke T."/>
            <person name="Hallam S.J."/>
            <person name="Tyson G.W."/>
            <person name="Wegener G."/>
            <person name="Boetius A."/>
            <person name="Orphan V."/>
        </authorList>
    </citation>
    <scope>NUCLEOTIDE SEQUENCE</scope>
</reference>
<organism evidence="1">
    <name type="scientific">Candidatus Methanogaster sp. ANME-2c ERB4</name>
    <dbReference type="NCBI Taxonomy" id="2759911"/>
    <lineage>
        <taxon>Archaea</taxon>
        <taxon>Methanobacteriati</taxon>
        <taxon>Methanobacteriota</taxon>
        <taxon>Stenosarchaea group</taxon>
        <taxon>Methanomicrobia</taxon>
        <taxon>Methanosarcinales</taxon>
        <taxon>ANME-2 cluster</taxon>
        <taxon>Candidatus Methanogasteraceae</taxon>
        <taxon>Candidatus Methanogaster</taxon>
    </lineage>
</organism>
<gene>
    <name evidence="1" type="ORF">NEPELPOK_00027</name>
</gene>
<protein>
    <submittedName>
        <fullName evidence="1">Uncharacterized protein</fullName>
    </submittedName>
</protein>
<name>A0A7G9YPZ2_9EURY</name>
<dbReference type="EMBL" id="MT631404">
    <property type="protein sequence ID" value="QNO50076.1"/>
    <property type="molecule type" value="Genomic_DNA"/>
</dbReference>
<proteinExistence type="predicted"/>
<accession>A0A7G9YPZ2</accession>
<evidence type="ECO:0000313" key="1">
    <source>
        <dbReference type="EMBL" id="QNO50076.1"/>
    </source>
</evidence>
<dbReference type="AlphaFoldDB" id="A0A7G9YPZ2"/>